<keyword evidence="1" id="KW-0479">Metal-binding</keyword>
<evidence type="ECO:0000256" key="4">
    <source>
        <dbReference type="SAM" id="MobiDB-lite"/>
    </source>
</evidence>
<evidence type="ECO:0000313" key="6">
    <source>
        <dbReference type="EMBL" id="GFY84541.1"/>
    </source>
</evidence>
<dbReference type="Gene3D" id="3.30.40.10">
    <property type="entry name" value="Zinc/RING finger domain, C3HC4 (zinc finger)"/>
    <property type="match status" value="1"/>
</dbReference>
<reference evidence="6 7" key="1">
    <citation type="submission" date="2019-07" db="EMBL/GenBank/DDBJ databases">
        <title>De Novo Assembly of kiwifruit Actinidia rufa.</title>
        <authorList>
            <person name="Sugita-Konishi S."/>
            <person name="Sato K."/>
            <person name="Mori E."/>
            <person name="Abe Y."/>
            <person name="Kisaki G."/>
            <person name="Hamano K."/>
            <person name="Suezawa K."/>
            <person name="Otani M."/>
            <person name="Fukuda T."/>
            <person name="Manabe T."/>
            <person name="Gomi K."/>
            <person name="Tabuchi M."/>
            <person name="Akimitsu K."/>
            <person name="Kataoka I."/>
        </authorList>
    </citation>
    <scope>NUCLEOTIDE SEQUENCE [LARGE SCALE GENOMIC DNA]</scope>
    <source>
        <strain evidence="7">cv. Fuchu</strain>
    </source>
</reference>
<dbReference type="Proteomes" id="UP000585474">
    <property type="component" value="Unassembled WGS sequence"/>
</dbReference>
<evidence type="ECO:0000256" key="2">
    <source>
        <dbReference type="ARBA" id="ARBA00022771"/>
    </source>
</evidence>
<dbReference type="InterPro" id="IPR011016">
    <property type="entry name" value="Znf_RING-CH"/>
</dbReference>
<dbReference type="Pfam" id="PF12906">
    <property type="entry name" value="RINGv"/>
    <property type="match status" value="1"/>
</dbReference>
<dbReference type="GO" id="GO:0008270">
    <property type="term" value="F:zinc ion binding"/>
    <property type="evidence" value="ECO:0007669"/>
    <property type="project" value="UniProtKB-KW"/>
</dbReference>
<sequence length="158" mass="16560">MATADKSAVDLELGVGGGGSENNRGPAVSAATGEIVCMCENGRGSSASQCSVEVDLEGGVQETKIHLAKSERDCRIYHLSMDAANQEYGIPIELGFGVPAEGAACRVAVTQNDVVLPKTTEPPRRIPKSIELGCACKEDLAAAHKQCAEAWFKIKGNK</sequence>
<keyword evidence="2" id="KW-0863">Zinc-finger</keyword>
<evidence type="ECO:0000313" key="7">
    <source>
        <dbReference type="Proteomes" id="UP000585474"/>
    </source>
</evidence>
<comment type="caution">
    <text evidence="6">The sequence shown here is derived from an EMBL/GenBank/DDBJ whole genome shotgun (WGS) entry which is preliminary data.</text>
</comment>
<proteinExistence type="predicted"/>
<dbReference type="SMART" id="SM00744">
    <property type="entry name" value="RINGv"/>
    <property type="match status" value="1"/>
</dbReference>
<name>A0A7J0EDK5_9ERIC</name>
<evidence type="ECO:0000256" key="1">
    <source>
        <dbReference type="ARBA" id="ARBA00022723"/>
    </source>
</evidence>
<gene>
    <name evidence="6" type="ORF">Acr_03g0013150</name>
</gene>
<dbReference type="AlphaFoldDB" id="A0A7J0EDK5"/>
<dbReference type="PANTHER" id="PTHR46214:SF30">
    <property type="entry name" value="OS01G0850200 PROTEIN"/>
    <property type="match status" value="1"/>
</dbReference>
<organism evidence="6 7">
    <name type="scientific">Actinidia rufa</name>
    <dbReference type="NCBI Taxonomy" id="165716"/>
    <lineage>
        <taxon>Eukaryota</taxon>
        <taxon>Viridiplantae</taxon>
        <taxon>Streptophyta</taxon>
        <taxon>Embryophyta</taxon>
        <taxon>Tracheophyta</taxon>
        <taxon>Spermatophyta</taxon>
        <taxon>Magnoliopsida</taxon>
        <taxon>eudicotyledons</taxon>
        <taxon>Gunneridae</taxon>
        <taxon>Pentapetalae</taxon>
        <taxon>asterids</taxon>
        <taxon>Ericales</taxon>
        <taxon>Actinidiaceae</taxon>
        <taxon>Actinidia</taxon>
    </lineage>
</organism>
<dbReference type="EMBL" id="BJWL01000003">
    <property type="protein sequence ID" value="GFY84541.1"/>
    <property type="molecule type" value="Genomic_DNA"/>
</dbReference>
<evidence type="ECO:0000256" key="3">
    <source>
        <dbReference type="ARBA" id="ARBA00022833"/>
    </source>
</evidence>
<evidence type="ECO:0000259" key="5">
    <source>
        <dbReference type="SMART" id="SM00744"/>
    </source>
</evidence>
<keyword evidence="3" id="KW-0862">Zinc</keyword>
<protein>
    <submittedName>
        <fullName evidence="6">RING/FYVE/PHD zinc finger superfamily protein</fullName>
    </submittedName>
</protein>
<feature type="domain" description="RING-CH-type" evidence="5">
    <location>
        <begin position="124"/>
        <end position="158"/>
    </location>
</feature>
<dbReference type="PANTHER" id="PTHR46214">
    <property type="entry name" value="ZINC FINGER, RING-CH-TYPE"/>
    <property type="match status" value="1"/>
</dbReference>
<dbReference type="OrthoDB" id="1912066at2759"/>
<feature type="region of interest" description="Disordered" evidence="4">
    <location>
        <begin position="1"/>
        <end position="26"/>
    </location>
</feature>
<keyword evidence="7" id="KW-1185">Reference proteome</keyword>
<dbReference type="InterPro" id="IPR013083">
    <property type="entry name" value="Znf_RING/FYVE/PHD"/>
</dbReference>
<accession>A0A7J0EDK5</accession>